<evidence type="ECO:0000259" key="1">
    <source>
        <dbReference type="PROSITE" id="PS50112"/>
    </source>
</evidence>
<dbReference type="Pfam" id="PF08447">
    <property type="entry name" value="PAS_3"/>
    <property type="match status" value="1"/>
</dbReference>
<dbReference type="RefSeq" id="WP_377314083.1">
    <property type="nucleotide sequence ID" value="NZ_JBHUIY010000003.1"/>
</dbReference>
<protein>
    <submittedName>
        <fullName evidence="2">PAS domain-containing protein</fullName>
    </submittedName>
</protein>
<comment type="caution">
    <text evidence="2">The sequence shown here is derived from an EMBL/GenBank/DDBJ whole genome shotgun (WGS) entry which is preliminary data.</text>
</comment>
<dbReference type="CDD" id="cd00130">
    <property type="entry name" value="PAS"/>
    <property type="match status" value="1"/>
</dbReference>
<feature type="domain" description="PAS" evidence="1">
    <location>
        <begin position="26"/>
        <end position="77"/>
    </location>
</feature>
<sequence>MSQQAVHLSGVERTFDRDQIIVSKTDLKGRIIYANEVFISLAGYSERELLGQPHSIIRHPDMPRCVFKLLWDTIEAGREIFAYVKNRSQNGDHYWVLAHVTPTFDSAGRIVSYHSNRRSPRREAVAKIEALYQELLAIERAAPDRKEGMERAFAALVGKLQAAGLPYEEFVFTL</sequence>
<dbReference type="InterPro" id="IPR000014">
    <property type="entry name" value="PAS"/>
</dbReference>
<dbReference type="Proteomes" id="UP001597296">
    <property type="component" value="Unassembled WGS sequence"/>
</dbReference>
<reference evidence="3" key="1">
    <citation type="journal article" date="2019" name="Int. J. Syst. Evol. Microbiol.">
        <title>The Global Catalogue of Microorganisms (GCM) 10K type strain sequencing project: providing services to taxonomists for standard genome sequencing and annotation.</title>
        <authorList>
            <consortium name="The Broad Institute Genomics Platform"/>
            <consortium name="The Broad Institute Genome Sequencing Center for Infectious Disease"/>
            <person name="Wu L."/>
            <person name="Ma J."/>
        </authorList>
    </citation>
    <scope>NUCLEOTIDE SEQUENCE [LARGE SCALE GENOMIC DNA]</scope>
    <source>
        <strain evidence="3">KCTC 15012</strain>
    </source>
</reference>
<organism evidence="2 3">
    <name type="scientific">Phaeospirillum tilakii</name>
    <dbReference type="NCBI Taxonomy" id="741673"/>
    <lineage>
        <taxon>Bacteria</taxon>
        <taxon>Pseudomonadati</taxon>
        <taxon>Pseudomonadota</taxon>
        <taxon>Alphaproteobacteria</taxon>
        <taxon>Rhodospirillales</taxon>
        <taxon>Rhodospirillaceae</taxon>
        <taxon>Phaeospirillum</taxon>
    </lineage>
</organism>
<dbReference type="PROSITE" id="PS50112">
    <property type="entry name" value="PAS"/>
    <property type="match status" value="1"/>
</dbReference>
<dbReference type="SUPFAM" id="SSF55785">
    <property type="entry name" value="PYP-like sensor domain (PAS domain)"/>
    <property type="match status" value="1"/>
</dbReference>
<name>A0ABW5C978_9PROT</name>
<dbReference type="InterPro" id="IPR013655">
    <property type="entry name" value="PAS_fold_3"/>
</dbReference>
<evidence type="ECO:0000313" key="2">
    <source>
        <dbReference type="EMBL" id="MFD2232613.1"/>
    </source>
</evidence>
<keyword evidence="3" id="KW-1185">Reference proteome</keyword>
<dbReference type="Gene3D" id="3.30.450.20">
    <property type="entry name" value="PAS domain"/>
    <property type="match status" value="1"/>
</dbReference>
<gene>
    <name evidence="2" type="ORF">ACFSNB_02220</name>
</gene>
<accession>A0ABW5C978</accession>
<dbReference type="NCBIfam" id="TIGR00229">
    <property type="entry name" value="sensory_box"/>
    <property type="match status" value="1"/>
</dbReference>
<evidence type="ECO:0000313" key="3">
    <source>
        <dbReference type="Proteomes" id="UP001597296"/>
    </source>
</evidence>
<proteinExistence type="predicted"/>
<dbReference type="EMBL" id="JBHUIY010000003">
    <property type="protein sequence ID" value="MFD2232613.1"/>
    <property type="molecule type" value="Genomic_DNA"/>
</dbReference>
<dbReference type="InterPro" id="IPR035965">
    <property type="entry name" value="PAS-like_dom_sf"/>
</dbReference>